<dbReference type="EMBL" id="ML978960">
    <property type="protein sequence ID" value="KAF1931980.1"/>
    <property type="molecule type" value="Genomic_DNA"/>
</dbReference>
<sequence length="175" mass="18497">MIEIVIWNDNGESHYIGAGSETDKHTDDSSSAYANNMPHGGWLEMAEPYIAAFKAGTKVPTITDEKLVYWYHQSPRATCGAFDGIETLQDSVFVVALPKSAGTITVTSGGNTKTFEAAAGASAYEIDMGVGKQTFSLARSSGDVFRSTGILEISNNCGPTTLNAFVGTAKSSVIL</sequence>
<dbReference type="GO" id="GO:0051118">
    <property type="term" value="F:glucan endo-1,3-alpha-glucosidase activity"/>
    <property type="evidence" value="ECO:0007669"/>
    <property type="project" value="InterPro"/>
</dbReference>
<dbReference type="Pfam" id="PF03659">
    <property type="entry name" value="Glyco_hydro_71"/>
    <property type="match status" value="1"/>
</dbReference>
<dbReference type="Proteomes" id="UP000800082">
    <property type="component" value="Unassembled WGS sequence"/>
</dbReference>
<dbReference type="AlphaFoldDB" id="A0A6A5RXA8"/>
<gene>
    <name evidence="1" type="ORF">M421DRAFT_2583</name>
</gene>
<accession>A0A6A5RXA8</accession>
<name>A0A6A5RXA8_9PLEO</name>
<keyword evidence="1" id="KW-0378">Hydrolase</keyword>
<dbReference type="GeneID" id="54346305"/>
<evidence type="ECO:0000313" key="1">
    <source>
        <dbReference type="EMBL" id="KAF1931980.1"/>
    </source>
</evidence>
<evidence type="ECO:0000313" key="2">
    <source>
        <dbReference type="Proteomes" id="UP000800082"/>
    </source>
</evidence>
<reference evidence="1" key="1">
    <citation type="journal article" date="2020" name="Stud. Mycol.">
        <title>101 Dothideomycetes genomes: a test case for predicting lifestyles and emergence of pathogens.</title>
        <authorList>
            <person name="Haridas S."/>
            <person name="Albert R."/>
            <person name="Binder M."/>
            <person name="Bloem J."/>
            <person name="Labutti K."/>
            <person name="Salamov A."/>
            <person name="Andreopoulos B."/>
            <person name="Baker S."/>
            <person name="Barry K."/>
            <person name="Bills G."/>
            <person name="Bluhm B."/>
            <person name="Cannon C."/>
            <person name="Castanera R."/>
            <person name="Culley D."/>
            <person name="Daum C."/>
            <person name="Ezra D."/>
            <person name="Gonzalez J."/>
            <person name="Henrissat B."/>
            <person name="Kuo A."/>
            <person name="Liang C."/>
            <person name="Lipzen A."/>
            <person name="Lutzoni F."/>
            <person name="Magnuson J."/>
            <person name="Mondo S."/>
            <person name="Nolan M."/>
            <person name="Ohm R."/>
            <person name="Pangilinan J."/>
            <person name="Park H.-J."/>
            <person name="Ramirez L."/>
            <person name="Alfaro M."/>
            <person name="Sun H."/>
            <person name="Tritt A."/>
            <person name="Yoshinaga Y."/>
            <person name="Zwiers L.-H."/>
            <person name="Turgeon B."/>
            <person name="Goodwin S."/>
            <person name="Spatafora J."/>
            <person name="Crous P."/>
            <person name="Grigoriev I."/>
        </authorList>
    </citation>
    <scope>NUCLEOTIDE SEQUENCE</scope>
    <source>
        <strain evidence="1">CBS 183.55</strain>
    </source>
</reference>
<dbReference type="InterPro" id="IPR005197">
    <property type="entry name" value="Glyco_hydro_71"/>
</dbReference>
<organism evidence="1 2">
    <name type="scientific">Didymella exigua CBS 183.55</name>
    <dbReference type="NCBI Taxonomy" id="1150837"/>
    <lineage>
        <taxon>Eukaryota</taxon>
        <taxon>Fungi</taxon>
        <taxon>Dikarya</taxon>
        <taxon>Ascomycota</taxon>
        <taxon>Pezizomycotina</taxon>
        <taxon>Dothideomycetes</taxon>
        <taxon>Pleosporomycetidae</taxon>
        <taxon>Pleosporales</taxon>
        <taxon>Pleosporineae</taxon>
        <taxon>Didymellaceae</taxon>
        <taxon>Didymella</taxon>
    </lineage>
</organism>
<protein>
    <submittedName>
        <fullName evidence="1">Glycoside hydrolase family 71 protein</fullName>
    </submittedName>
</protein>
<dbReference type="OrthoDB" id="3257981at2759"/>
<keyword evidence="2" id="KW-1185">Reference proteome</keyword>
<proteinExistence type="predicted"/>
<dbReference type="RefSeq" id="XP_033452228.1">
    <property type="nucleotide sequence ID" value="XM_033588658.1"/>
</dbReference>